<comment type="pathway">
    <text evidence="2">Purine metabolism; 7-cyano-7-deazaguanine biosynthesis.</text>
</comment>
<keyword evidence="6" id="KW-0479">Metal-binding</keyword>
<proteinExistence type="inferred from homology"/>
<name>A0A833JEG5_9BACT</name>
<dbReference type="RefSeq" id="WP_152211287.1">
    <property type="nucleotide sequence ID" value="NZ_WFLN01000004.1"/>
</dbReference>
<evidence type="ECO:0000256" key="4">
    <source>
        <dbReference type="ARBA" id="ARBA00012982"/>
    </source>
</evidence>
<evidence type="ECO:0000256" key="3">
    <source>
        <dbReference type="ARBA" id="ARBA00008900"/>
    </source>
</evidence>
<dbReference type="GO" id="GO:0046872">
    <property type="term" value="F:metal ion binding"/>
    <property type="evidence" value="ECO:0007669"/>
    <property type="project" value="UniProtKB-KW"/>
</dbReference>
<dbReference type="PANTHER" id="PTHR12589:SF7">
    <property type="entry name" value="6-PYRUVOYL TETRAHYDROBIOPTERIN SYNTHASE"/>
    <property type="match status" value="1"/>
</dbReference>
<evidence type="ECO:0000256" key="6">
    <source>
        <dbReference type="ARBA" id="ARBA00022723"/>
    </source>
</evidence>
<evidence type="ECO:0000256" key="9">
    <source>
        <dbReference type="ARBA" id="ARBA00031449"/>
    </source>
</evidence>
<evidence type="ECO:0000256" key="1">
    <source>
        <dbReference type="ARBA" id="ARBA00001947"/>
    </source>
</evidence>
<evidence type="ECO:0000313" key="12">
    <source>
        <dbReference type="Proteomes" id="UP000442694"/>
    </source>
</evidence>
<dbReference type="UniPathway" id="UPA00391"/>
<dbReference type="Gene3D" id="3.30.479.10">
    <property type="entry name" value="6-pyruvoyl tetrahydropterin synthase/QueD"/>
    <property type="match status" value="1"/>
</dbReference>
<dbReference type="EMBL" id="WFLN01000004">
    <property type="protein sequence ID" value="KAB8033199.1"/>
    <property type="molecule type" value="Genomic_DNA"/>
</dbReference>
<comment type="similarity">
    <text evidence="3">Belongs to the PTPS family. QueD subfamily.</text>
</comment>
<gene>
    <name evidence="11" type="ORF">GCL57_00445</name>
</gene>
<protein>
    <recommendedName>
        <fullName evidence="5">6-carboxy-5,6,7,8-tetrahydropterin synthase</fullName>
        <ecNumber evidence="4">4.1.2.50</ecNumber>
    </recommendedName>
    <alternativeName>
        <fullName evidence="9">Queuosine biosynthesis protein QueD</fullName>
    </alternativeName>
</protein>
<dbReference type="Pfam" id="PF01242">
    <property type="entry name" value="PTPS"/>
    <property type="match status" value="1"/>
</dbReference>
<evidence type="ECO:0000256" key="8">
    <source>
        <dbReference type="ARBA" id="ARBA00023239"/>
    </source>
</evidence>
<dbReference type="InterPro" id="IPR007115">
    <property type="entry name" value="6-PTP_synth/QueD"/>
</dbReference>
<dbReference type="GO" id="GO:0070497">
    <property type="term" value="F:6-carboxytetrahydropterin synthase activity"/>
    <property type="evidence" value="ECO:0007669"/>
    <property type="project" value="UniProtKB-EC"/>
</dbReference>
<comment type="catalytic activity">
    <reaction evidence="10">
        <text>7,8-dihydroneopterin 3'-triphosphate + H2O = 6-carboxy-5,6,7,8-tetrahydropterin + triphosphate + acetaldehyde + 2 H(+)</text>
        <dbReference type="Rhea" id="RHEA:27966"/>
        <dbReference type="ChEBI" id="CHEBI:15343"/>
        <dbReference type="ChEBI" id="CHEBI:15377"/>
        <dbReference type="ChEBI" id="CHEBI:15378"/>
        <dbReference type="ChEBI" id="CHEBI:18036"/>
        <dbReference type="ChEBI" id="CHEBI:58462"/>
        <dbReference type="ChEBI" id="CHEBI:61032"/>
        <dbReference type="EC" id="4.1.2.50"/>
    </reaction>
</comment>
<evidence type="ECO:0000256" key="5">
    <source>
        <dbReference type="ARBA" id="ARBA00018141"/>
    </source>
</evidence>
<keyword evidence="12" id="KW-1185">Reference proteome</keyword>
<dbReference type="EC" id="4.1.2.50" evidence="4"/>
<evidence type="ECO:0000256" key="10">
    <source>
        <dbReference type="ARBA" id="ARBA00048807"/>
    </source>
</evidence>
<keyword evidence="7" id="KW-0862">Zinc</keyword>
<evidence type="ECO:0000256" key="7">
    <source>
        <dbReference type="ARBA" id="ARBA00022833"/>
    </source>
</evidence>
<evidence type="ECO:0000256" key="2">
    <source>
        <dbReference type="ARBA" id="ARBA00005061"/>
    </source>
</evidence>
<dbReference type="PANTHER" id="PTHR12589">
    <property type="entry name" value="PYRUVOYL TETRAHYDROBIOPTERIN SYNTHASE"/>
    <property type="match status" value="1"/>
</dbReference>
<dbReference type="AlphaFoldDB" id="A0A833JEG5"/>
<organism evidence="11 12">
    <name type="scientific">Fluviispira multicolorata</name>
    <dbReference type="NCBI Taxonomy" id="2654512"/>
    <lineage>
        <taxon>Bacteria</taxon>
        <taxon>Pseudomonadati</taxon>
        <taxon>Bdellovibrionota</taxon>
        <taxon>Oligoflexia</taxon>
        <taxon>Silvanigrellales</taxon>
        <taxon>Silvanigrellaceae</taxon>
        <taxon>Fluviispira</taxon>
    </lineage>
</organism>
<dbReference type="Proteomes" id="UP000442694">
    <property type="component" value="Unassembled WGS sequence"/>
</dbReference>
<reference evidence="11 12" key="1">
    <citation type="submission" date="2019-10" db="EMBL/GenBank/DDBJ databases">
        <title>New genus of Silvanigrellaceae.</title>
        <authorList>
            <person name="Pitt A."/>
            <person name="Hahn M.W."/>
        </authorList>
    </citation>
    <scope>NUCLEOTIDE SEQUENCE [LARGE SCALE GENOMIC DNA]</scope>
    <source>
        <strain evidence="11 12">33A1-SZDP</strain>
    </source>
</reference>
<keyword evidence="8" id="KW-0456">Lyase</keyword>
<dbReference type="SUPFAM" id="SSF55620">
    <property type="entry name" value="Tetrahydrobiopterin biosynthesis enzymes-like"/>
    <property type="match status" value="1"/>
</dbReference>
<comment type="caution">
    <text evidence="11">The sequence shown here is derived from an EMBL/GenBank/DDBJ whole genome shotgun (WGS) entry which is preliminary data.</text>
</comment>
<evidence type="ECO:0000313" key="11">
    <source>
        <dbReference type="EMBL" id="KAB8033199.1"/>
    </source>
</evidence>
<sequence length="141" mass="16412">MLILKHNFTFCASHRLFNPTFSEDKNLAIYGKCAGKNGHGHNYKLEIGITGEVDPETGMLFNLQDLATIVHENIINDVDHKHLNFDVRWLEGKIPTIEIFIEEIWKKLDKSIKNKQKNNIELYSVTLWETETNFATRIRNL</sequence>
<comment type="cofactor">
    <cofactor evidence="1">
        <name>Zn(2+)</name>
        <dbReference type="ChEBI" id="CHEBI:29105"/>
    </cofactor>
</comment>
<dbReference type="InterPro" id="IPR038418">
    <property type="entry name" value="6-PTP_synth/QueD_sf"/>
</dbReference>
<accession>A0A833JEG5</accession>
<dbReference type="FunFam" id="3.30.479.10:FF:000003">
    <property type="entry name" value="6-pyruvoyl tetrahydrobiopterin synthase"/>
    <property type="match status" value="1"/>
</dbReference>